<dbReference type="GO" id="GO:0003676">
    <property type="term" value="F:nucleic acid binding"/>
    <property type="evidence" value="ECO:0007669"/>
    <property type="project" value="InterPro"/>
</dbReference>
<accession>A0A8F6U0D9</accession>
<dbReference type="PROSITE" id="PS00092">
    <property type="entry name" value="N6_MTASE"/>
    <property type="match status" value="1"/>
</dbReference>
<comment type="catalytic activity">
    <reaction evidence="5">
        <text>L-glutaminyl-[peptide chain release factor] + S-adenosyl-L-methionine = N(5)-methyl-L-glutaminyl-[peptide chain release factor] + S-adenosyl-L-homocysteine + H(+)</text>
        <dbReference type="Rhea" id="RHEA:42896"/>
        <dbReference type="Rhea" id="RHEA-COMP:10271"/>
        <dbReference type="Rhea" id="RHEA-COMP:10272"/>
        <dbReference type="ChEBI" id="CHEBI:15378"/>
        <dbReference type="ChEBI" id="CHEBI:30011"/>
        <dbReference type="ChEBI" id="CHEBI:57856"/>
        <dbReference type="ChEBI" id="CHEBI:59789"/>
        <dbReference type="ChEBI" id="CHEBI:61891"/>
        <dbReference type="EC" id="2.1.1.297"/>
    </reaction>
</comment>
<dbReference type="NCBIfam" id="TIGR03534">
    <property type="entry name" value="RF_mod_PrmC"/>
    <property type="match status" value="1"/>
</dbReference>
<keyword evidence="8" id="KW-1185">Reference proteome</keyword>
<name>A0A8F6U0D9_9RHOB</name>
<evidence type="ECO:0000256" key="5">
    <source>
        <dbReference type="ARBA" id="ARBA00048391"/>
    </source>
</evidence>
<protein>
    <recommendedName>
        <fullName evidence="1">peptide chain release factor N(5)-glutamine methyltransferase</fullName>
        <ecNumber evidence="1">2.1.1.297</ecNumber>
    </recommendedName>
</protein>
<dbReference type="InterPro" id="IPR007848">
    <property type="entry name" value="Small_mtfrase_dom"/>
</dbReference>
<dbReference type="InterPro" id="IPR002052">
    <property type="entry name" value="DNA_methylase_N6_adenine_CS"/>
</dbReference>
<dbReference type="InterPro" id="IPR019874">
    <property type="entry name" value="RF_methyltr_PrmC"/>
</dbReference>
<dbReference type="CDD" id="cd02440">
    <property type="entry name" value="AdoMet_MTases"/>
    <property type="match status" value="1"/>
</dbReference>
<dbReference type="GO" id="GO:0032259">
    <property type="term" value="P:methylation"/>
    <property type="evidence" value="ECO:0007669"/>
    <property type="project" value="UniProtKB-KW"/>
</dbReference>
<gene>
    <name evidence="7" type="primary">prmC</name>
    <name evidence="7" type="ORF">KYE46_12600</name>
</gene>
<proteinExistence type="predicted"/>
<evidence type="ECO:0000256" key="1">
    <source>
        <dbReference type="ARBA" id="ARBA00012771"/>
    </source>
</evidence>
<dbReference type="NCBIfam" id="TIGR00536">
    <property type="entry name" value="hemK_fam"/>
    <property type="match status" value="1"/>
</dbReference>
<dbReference type="KEGG" id="gce:KYE46_12600"/>
<dbReference type="GO" id="GO:0102559">
    <property type="term" value="F:peptide chain release factor N(5)-glutamine methyltransferase activity"/>
    <property type="evidence" value="ECO:0007669"/>
    <property type="project" value="UniProtKB-EC"/>
</dbReference>
<keyword evidence="2 7" id="KW-0489">Methyltransferase</keyword>
<dbReference type="PANTHER" id="PTHR18895:SF74">
    <property type="entry name" value="MTRF1L RELEASE FACTOR GLUTAMINE METHYLTRANSFERASE"/>
    <property type="match status" value="1"/>
</dbReference>
<feature type="domain" description="Methyltransferase small" evidence="6">
    <location>
        <begin position="61"/>
        <end position="158"/>
    </location>
</feature>
<dbReference type="PANTHER" id="PTHR18895">
    <property type="entry name" value="HEMK METHYLTRANSFERASE"/>
    <property type="match status" value="1"/>
</dbReference>
<evidence type="ECO:0000259" key="6">
    <source>
        <dbReference type="Pfam" id="PF05175"/>
    </source>
</evidence>
<dbReference type="EC" id="2.1.1.297" evidence="1"/>
<evidence type="ECO:0000313" key="7">
    <source>
        <dbReference type="EMBL" id="QXT41449.1"/>
    </source>
</evidence>
<keyword evidence="3 7" id="KW-0808">Transferase</keyword>
<reference evidence="7 8" key="1">
    <citation type="submission" date="2021-07" db="EMBL/GenBank/DDBJ databases">
        <title>A novel Jannaschia species isolated from marine dinoflagellate Ceratoperidinium margalefii.</title>
        <authorList>
            <person name="Jiang Y."/>
            <person name="Li Z."/>
        </authorList>
    </citation>
    <scope>NUCLEOTIDE SEQUENCE [LARGE SCALE GENOMIC DNA]</scope>
    <source>
        <strain evidence="7 8">J12C1-MA-4</strain>
    </source>
</reference>
<dbReference type="Proteomes" id="UP000825009">
    <property type="component" value="Chromosome"/>
</dbReference>
<evidence type="ECO:0000256" key="2">
    <source>
        <dbReference type="ARBA" id="ARBA00022603"/>
    </source>
</evidence>
<evidence type="ECO:0000256" key="4">
    <source>
        <dbReference type="ARBA" id="ARBA00022691"/>
    </source>
</evidence>
<dbReference type="AlphaFoldDB" id="A0A8F6U0D9"/>
<evidence type="ECO:0000313" key="8">
    <source>
        <dbReference type="Proteomes" id="UP000825009"/>
    </source>
</evidence>
<keyword evidence="4" id="KW-0949">S-adenosyl-L-methionine</keyword>
<dbReference type="Pfam" id="PF05175">
    <property type="entry name" value="MTS"/>
    <property type="match status" value="1"/>
</dbReference>
<dbReference type="EMBL" id="CP079194">
    <property type="protein sequence ID" value="QXT41449.1"/>
    <property type="molecule type" value="Genomic_DNA"/>
</dbReference>
<dbReference type="InterPro" id="IPR004556">
    <property type="entry name" value="HemK-like"/>
</dbReference>
<sequence>MSRTQQSFSGNEPFTGDMARFEAIIAARLNRQPLSQILGQAPFRDRMFRVTPDVLAPRADTEVLLDAALATAPRAILDLGTGPGTLALTLLAELPEAHAIASDISSAALAVAADNAQALGVADRVRFVQSDWLAAIEGSFDLIVSNPPYVDAETYARLAPEITRWEPAIALTPGGDGLDAYRIIAAEAPAFLRPGGHLMVEIGFDQGAAVAALLEAAGLSDIRIDADLNGKSRVVSGVQR</sequence>
<evidence type="ECO:0000256" key="3">
    <source>
        <dbReference type="ARBA" id="ARBA00022679"/>
    </source>
</evidence>
<dbReference type="InterPro" id="IPR050320">
    <property type="entry name" value="N5-glutamine_MTase"/>
</dbReference>
<organism evidence="7 8">
    <name type="scientific">Gymnodinialimonas ceratoperidinii</name>
    <dbReference type="NCBI Taxonomy" id="2856823"/>
    <lineage>
        <taxon>Bacteria</taxon>
        <taxon>Pseudomonadati</taxon>
        <taxon>Pseudomonadota</taxon>
        <taxon>Alphaproteobacteria</taxon>
        <taxon>Rhodobacterales</taxon>
        <taxon>Paracoccaceae</taxon>
        <taxon>Gymnodinialimonas</taxon>
    </lineage>
</organism>